<protein>
    <submittedName>
        <fullName evidence="2">Uncharacterized protein</fullName>
    </submittedName>
</protein>
<organism evidence="2 3">
    <name type="scientific">Nonomuraea thailandensis</name>
    <dbReference type="NCBI Taxonomy" id="1188745"/>
    <lineage>
        <taxon>Bacteria</taxon>
        <taxon>Bacillati</taxon>
        <taxon>Actinomycetota</taxon>
        <taxon>Actinomycetes</taxon>
        <taxon>Streptosporangiales</taxon>
        <taxon>Streptosporangiaceae</taxon>
        <taxon>Nonomuraea</taxon>
    </lineage>
</organism>
<dbReference type="AlphaFoldDB" id="A0A9X2GSJ3"/>
<dbReference type="EMBL" id="JAMZEB010000002">
    <property type="protein sequence ID" value="MCP2363087.1"/>
    <property type="molecule type" value="Genomic_DNA"/>
</dbReference>
<keyword evidence="3" id="KW-1185">Reference proteome</keyword>
<dbReference type="Proteomes" id="UP001139648">
    <property type="component" value="Unassembled WGS sequence"/>
</dbReference>
<evidence type="ECO:0000313" key="3">
    <source>
        <dbReference type="Proteomes" id="UP001139648"/>
    </source>
</evidence>
<name>A0A9X2GSJ3_9ACTN</name>
<feature type="region of interest" description="Disordered" evidence="1">
    <location>
        <begin position="1"/>
        <end position="32"/>
    </location>
</feature>
<evidence type="ECO:0000313" key="2">
    <source>
        <dbReference type="EMBL" id="MCP2363087.1"/>
    </source>
</evidence>
<proteinExistence type="predicted"/>
<reference evidence="2" key="1">
    <citation type="submission" date="2022-06" db="EMBL/GenBank/DDBJ databases">
        <title>Sequencing the genomes of 1000 actinobacteria strains.</title>
        <authorList>
            <person name="Klenk H.-P."/>
        </authorList>
    </citation>
    <scope>NUCLEOTIDE SEQUENCE</scope>
    <source>
        <strain evidence="2">DSM 46694</strain>
    </source>
</reference>
<accession>A0A9X2GSJ3</accession>
<comment type="caution">
    <text evidence="2">The sequence shown here is derived from an EMBL/GenBank/DDBJ whole genome shotgun (WGS) entry which is preliminary data.</text>
</comment>
<gene>
    <name evidence="2" type="ORF">HD597_010107</name>
</gene>
<dbReference type="RefSeq" id="WP_253754420.1">
    <property type="nucleotide sequence ID" value="NZ_BAABKA010000023.1"/>
</dbReference>
<sequence>MNAYNGREPGRHGPVPPQSDPHEEPAPLDEIEASFDHERARIRELSGNCAYIADWLPTVFAELRRRRVSEEHLARVDRMEYTVTDGPGQAPGPDAELVTAAQAEAVMANAASRRSVWARPVYTPGWVRVSGEPPS</sequence>
<evidence type="ECO:0000256" key="1">
    <source>
        <dbReference type="SAM" id="MobiDB-lite"/>
    </source>
</evidence>